<comment type="caution">
    <text evidence="1">The sequence shown here is derived from an EMBL/GenBank/DDBJ whole genome shotgun (WGS) entry which is preliminary data.</text>
</comment>
<keyword evidence="2" id="KW-1185">Reference proteome</keyword>
<protein>
    <submittedName>
        <fullName evidence="1">Uncharacterized protein</fullName>
    </submittedName>
</protein>
<dbReference type="EMBL" id="JBBJCI010000422">
    <property type="protein sequence ID" value="KAK7230863.1"/>
    <property type="molecule type" value="Genomic_DNA"/>
</dbReference>
<organism evidence="1 2">
    <name type="scientific">Aureococcus anophagefferens</name>
    <name type="common">Harmful bloom alga</name>
    <dbReference type="NCBI Taxonomy" id="44056"/>
    <lineage>
        <taxon>Eukaryota</taxon>
        <taxon>Sar</taxon>
        <taxon>Stramenopiles</taxon>
        <taxon>Ochrophyta</taxon>
        <taxon>Pelagophyceae</taxon>
        <taxon>Pelagomonadales</taxon>
        <taxon>Pelagomonadaceae</taxon>
        <taxon>Aureococcus</taxon>
    </lineage>
</organism>
<evidence type="ECO:0000313" key="2">
    <source>
        <dbReference type="Proteomes" id="UP001363151"/>
    </source>
</evidence>
<evidence type="ECO:0000313" key="1">
    <source>
        <dbReference type="EMBL" id="KAK7230863.1"/>
    </source>
</evidence>
<accession>A0ABR1FHE0</accession>
<proteinExistence type="predicted"/>
<name>A0ABR1FHE0_AURAN</name>
<sequence>MGSARYALGPAMVALAIGSEYWNQYAIESLVEVCPMEVYLTRRDGTVATHGVDLTNATGVDALVADFEERYLAEEPRFAAELLEGMRTSFFDCAWAQWTGGRVARGARGSAGRSRTGACPS</sequence>
<dbReference type="Proteomes" id="UP001363151">
    <property type="component" value="Unassembled WGS sequence"/>
</dbReference>
<reference evidence="1 2" key="1">
    <citation type="submission" date="2024-03" db="EMBL/GenBank/DDBJ databases">
        <title>Aureococcus anophagefferens CCMP1851 and Kratosvirus quantuckense: Draft genome of a second virus-susceptible host strain in the model system.</title>
        <authorList>
            <person name="Chase E."/>
            <person name="Truchon A.R."/>
            <person name="Schepens W."/>
            <person name="Wilhelm S.W."/>
        </authorList>
    </citation>
    <scope>NUCLEOTIDE SEQUENCE [LARGE SCALE GENOMIC DNA]</scope>
    <source>
        <strain evidence="1 2">CCMP1851</strain>
    </source>
</reference>
<gene>
    <name evidence="1" type="ORF">SO694_00074025</name>
</gene>